<evidence type="ECO:0000256" key="2">
    <source>
        <dbReference type="PIRSR" id="PIRSR005902-1"/>
    </source>
</evidence>
<evidence type="ECO:0000313" key="4">
    <source>
        <dbReference type="Proteomes" id="UP000324831"/>
    </source>
</evidence>
<feature type="binding site" evidence="2">
    <location>
        <position position="10"/>
    </location>
    <ligand>
        <name>a divalent metal cation</name>
        <dbReference type="ChEBI" id="CHEBI:60240"/>
        <label>1</label>
    </ligand>
</feature>
<proteinExistence type="predicted"/>
<dbReference type="PIRSF" id="PIRSF005902">
    <property type="entry name" value="DNase_TatD"/>
    <property type="match status" value="1"/>
</dbReference>
<dbReference type="InterPro" id="IPR032466">
    <property type="entry name" value="Metal_Hydrolase"/>
</dbReference>
<evidence type="ECO:0000313" key="3">
    <source>
        <dbReference type="EMBL" id="GCE63307.1"/>
    </source>
</evidence>
<sequence length="250" mass="29465">MSSPRFFDAHAHLNLNKSRTWEKDSDWIFNNVSTTFEDFQVALRQSLKHENVYVTAGVHPLEINEHDLESTIQALDKEIGTHRKRIIAVGEIGFDFYRADQKEVENKQRRWFYAQCGLAKKYDLPLVIHVRKAHDTLLDLLEGMVDLYGVIHCFEGTEEYALRYLSLPKKWMLSVSPIVFRPGNEFRTFIRKIDINRLLVETDSPFLTEDHTKVKELIAFVAKEKEIDFEECKRILWENFCGFFKLSFNK</sequence>
<dbReference type="PANTHER" id="PTHR46124:SF2">
    <property type="entry name" value="D-AMINOACYL-TRNA DEACYLASE"/>
    <property type="match status" value="1"/>
</dbReference>
<dbReference type="SUPFAM" id="SSF51556">
    <property type="entry name" value="Metallo-dependent hydrolases"/>
    <property type="match status" value="1"/>
</dbReference>
<organism evidence="3 4">
    <name type="scientific">Candidatus Mycoplasma haematohominis</name>
    <dbReference type="NCBI Taxonomy" id="1494318"/>
    <lineage>
        <taxon>Bacteria</taxon>
        <taxon>Bacillati</taxon>
        <taxon>Mycoplasmatota</taxon>
        <taxon>Mollicutes</taxon>
        <taxon>Mycoplasmataceae</taxon>
        <taxon>Mycoplasma</taxon>
    </lineage>
</organism>
<protein>
    <submittedName>
        <fullName evidence="3">Putative deoxyribonuclease YcfH</fullName>
    </submittedName>
</protein>
<comment type="caution">
    <text evidence="3">The sequence shown here is derived from an EMBL/GenBank/DDBJ whole genome shotgun (WGS) entry which is preliminary data.</text>
</comment>
<dbReference type="Gene3D" id="3.20.20.140">
    <property type="entry name" value="Metal-dependent hydrolases"/>
    <property type="match status" value="1"/>
</dbReference>
<feature type="binding site" evidence="2">
    <location>
        <position position="129"/>
    </location>
    <ligand>
        <name>a divalent metal cation</name>
        <dbReference type="ChEBI" id="CHEBI:60240"/>
        <label>2</label>
    </ligand>
</feature>
<dbReference type="AlphaFoldDB" id="A0A478FQE2"/>
<reference evidence="3 4" key="1">
    <citation type="submission" date="2019-01" db="EMBL/GenBank/DDBJ databases">
        <title>Draft genome sequences of Candidatus Mycoplasma haemohominis SWG34-3 identified from a patient with pyrexia, anemia and liver dysfunction.</title>
        <authorList>
            <person name="Sekizuka T."/>
            <person name="Hattori N."/>
            <person name="Katano H."/>
            <person name="Takuma T."/>
            <person name="Ito T."/>
            <person name="Arai N."/>
            <person name="Yanai R."/>
            <person name="Ishii S."/>
            <person name="Miura Y."/>
            <person name="Tokunaga T."/>
            <person name="Watanabe H."/>
            <person name="Nomura N."/>
            <person name="Eguchi J."/>
            <person name="Arai T."/>
            <person name="Hasegawa H."/>
            <person name="Nakamaki T."/>
            <person name="Wakita T."/>
            <person name="Niki Y."/>
            <person name="Kuroda M."/>
        </authorList>
    </citation>
    <scope>NUCLEOTIDE SEQUENCE [LARGE SCALE GENOMIC DNA]</scope>
    <source>
        <strain evidence="3">SWG34-3</strain>
    </source>
</reference>
<dbReference type="PROSITE" id="PS01137">
    <property type="entry name" value="TATD_1"/>
    <property type="match status" value="1"/>
</dbReference>
<evidence type="ECO:0000256" key="1">
    <source>
        <dbReference type="ARBA" id="ARBA00022801"/>
    </source>
</evidence>
<dbReference type="EMBL" id="BIMN01000001">
    <property type="protein sequence ID" value="GCE63307.1"/>
    <property type="molecule type" value="Genomic_DNA"/>
</dbReference>
<feature type="binding site" evidence="2">
    <location>
        <position position="91"/>
    </location>
    <ligand>
        <name>a divalent metal cation</name>
        <dbReference type="ChEBI" id="CHEBI:60240"/>
        <label>1</label>
    </ligand>
</feature>
<dbReference type="InterPro" id="IPR018228">
    <property type="entry name" value="DNase_TatD-rel_CS"/>
</dbReference>
<keyword evidence="1" id="KW-0378">Hydrolase</keyword>
<dbReference type="PROSITE" id="PS01090">
    <property type="entry name" value="TATD_2"/>
    <property type="match status" value="1"/>
</dbReference>
<accession>A0A478FQE2</accession>
<feature type="binding site" evidence="2">
    <location>
        <position position="203"/>
    </location>
    <ligand>
        <name>a divalent metal cation</name>
        <dbReference type="ChEBI" id="CHEBI:60240"/>
        <label>1</label>
    </ligand>
</feature>
<dbReference type="CDD" id="cd01310">
    <property type="entry name" value="TatD_DNAse"/>
    <property type="match status" value="1"/>
</dbReference>
<dbReference type="GO" id="GO:0046872">
    <property type="term" value="F:metal ion binding"/>
    <property type="evidence" value="ECO:0007669"/>
    <property type="project" value="UniProtKB-KW"/>
</dbReference>
<name>A0A478FQE2_9MOLU</name>
<dbReference type="GO" id="GO:0016788">
    <property type="term" value="F:hydrolase activity, acting on ester bonds"/>
    <property type="evidence" value="ECO:0007669"/>
    <property type="project" value="InterPro"/>
</dbReference>
<feature type="binding site" evidence="2">
    <location>
        <position position="12"/>
    </location>
    <ligand>
        <name>a divalent metal cation</name>
        <dbReference type="ChEBI" id="CHEBI:60240"/>
        <label>1</label>
    </ligand>
</feature>
<dbReference type="PANTHER" id="PTHR46124">
    <property type="entry name" value="D-AMINOACYL-TRNA DEACYLASE"/>
    <property type="match status" value="1"/>
</dbReference>
<keyword evidence="2" id="KW-0479">Metal-binding</keyword>
<feature type="binding site" evidence="2">
    <location>
        <position position="152"/>
    </location>
    <ligand>
        <name>a divalent metal cation</name>
        <dbReference type="ChEBI" id="CHEBI:60240"/>
        <label>2</label>
    </ligand>
</feature>
<dbReference type="Pfam" id="PF01026">
    <property type="entry name" value="TatD_DNase"/>
    <property type="match status" value="1"/>
</dbReference>
<dbReference type="Proteomes" id="UP000324831">
    <property type="component" value="Unassembled WGS sequence"/>
</dbReference>
<gene>
    <name evidence="3" type="primary">ycfH</name>
    <name evidence="3" type="ORF">MHSWG343_02960</name>
</gene>
<dbReference type="InterPro" id="IPR001130">
    <property type="entry name" value="TatD-like"/>
</dbReference>